<dbReference type="Proteomes" id="UP000007802">
    <property type="component" value="Unassembled WGS sequence"/>
</dbReference>
<feature type="transmembrane region" description="Helical" evidence="2">
    <location>
        <begin position="85"/>
        <end position="107"/>
    </location>
</feature>
<evidence type="ECO:0000256" key="1">
    <source>
        <dbReference type="SAM" id="MobiDB-lite"/>
    </source>
</evidence>
<keyword evidence="2" id="KW-1133">Transmembrane helix</keyword>
<organism evidence="3">
    <name type="scientific">Ajellomyces dermatitidis (strain ATCC 18188 / CBS 674.68)</name>
    <name type="common">Blastomyces dermatitidis</name>
    <dbReference type="NCBI Taxonomy" id="653446"/>
    <lineage>
        <taxon>Eukaryota</taxon>
        <taxon>Fungi</taxon>
        <taxon>Dikarya</taxon>
        <taxon>Ascomycota</taxon>
        <taxon>Pezizomycotina</taxon>
        <taxon>Eurotiomycetes</taxon>
        <taxon>Eurotiomycetidae</taxon>
        <taxon>Onygenales</taxon>
        <taxon>Ajellomycetaceae</taxon>
        <taxon>Blastomyces</taxon>
    </lineage>
</organism>
<gene>
    <name evidence="3" type="ORF">BDDG_13514</name>
</gene>
<protein>
    <submittedName>
        <fullName evidence="3">Uncharacterized protein</fullName>
    </submittedName>
</protein>
<feature type="region of interest" description="Disordered" evidence="1">
    <location>
        <begin position="22"/>
        <end position="46"/>
    </location>
</feature>
<sequence>MESPARLSIHRTPTQRQMKMIGRRTGSCQDGPCLETSDYSSPRSRRHRRKEVEADILLSEGPGAKFWLFTFLSLVILFLSSSRAIVFLIIVFVTFLQGFSQLSYFLLMQIYILVRAMSVPEYGGEQ</sequence>
<feature type="transmembrane region" description="Helical" evidence="2">
    <location>
        <begin position="56"/>
        <end position="79"/>
    </location>
</feature>
<keyword evidence="2" id="KW-0812">Transmembrane</keyword>
<keyword evidence="2" id="KW-0472">Membrane</keyword>
<proteinExistence type="predicted"/>
<evidence type="ECO:0000256" key="2">
    <source>
        <dbReference type="SAM" id="Phobius"/>
    </source>
</evidence>
<name>A0A0J9EVZ8_AJEDA</name>
<evidence type="ECO:0000313" key="3">
    <source>
        <dbReference type="EMBL" id="KMW69360.1"/>
    </source>
</evidence>
<reference evidence="3" key="1">
    <citation type="submission" date="2010-03" db="EMBL/GenBank/DDBJ databases">
        <title>Annotation of Blastomyces dermatitidis strain ATCC 18188.</title>
        <authorList>
            <consortium name="The Broad Institute Genome Sequencing Platform"/>
            <consortium name="Broad Institute Genome Sequencing Center for Infectious Disease."/>
            <person name="Cuomo C."/>
            <person name="Klein B."/>
            <person name="Sullivan T."/>
            <person name="Heitman J."/>
            <person name="Young S."/>
            <person name="Zeng Q."/>
            <person name="Gargeya S."/>
            <person name="Alvarado L."/>
            <person name="Berlin A.M."/>
            <person name="Chapman S.B."/>
            <person name="Chen Z."/>
            <person name="Freedman E."/>
            <person name="Gellesch M."/>
            <person name="Goldberg J."/>
            <person name="Griggs A."/>
            <person name="Gujja S."/>
            <person name="Heilman E."/>
            <person name="Heiman D."/>
            <person name="Howarth C."/>
            <person name="Mehta T."/>
            <person name="Neiman D."/>
            <person name="Pearson M."/>
            <person name="Roberts A."/>
            <person name="Saif S."/>
            <person name="Shea T."/>
            <person name="Shenoy N."/>
            <person name="Sisk P."/>
            <person name="Stolte C."/>
            <person name="Sykes S."/>
            <person name="White J."/>
            <person name="Yandava C."/>
            <person name="Haas B."/>
            <person name="Nusbaum C."/>
            <person name="Birren B."/>
        </authorList>
    </citation>
    <scope>NUCLEOTIDE SEQUENCE</scope>
    <source>
        <strain evidence="3">ATCC 18188</strain>
    </source>
</reference>
<dbReference type="EMBL" id="GG749852">
    <property type="protein sequence ID" value="KMW69360.1"/>
    <property type="molecule type" value="Genomic_DNA"/>
</dbReference>
<dbReference type="AlphaFoldDB" id="A0A0J9EVZ8"/>
<accession>A0A0J9EVZ8</accession>